<comment type="caution">
    <text evidence="2">The sequence shown here is derived from an EMBL/GenBank/DDBJ whole genome shotgun (WGS) entry which is preliminary data.</text>
</comment>
<evidence type="ECO:0000313" key="2">
    <source>
        <dbReference type="EMBL" id="KEJ95404.1"/>
    </source>
</evidence>
<evidence type="ECO:0000313" key="3">
    <source>
        <dbReference type="Proteomes" id="UP000027746"/>
    </source>
</evidence>
<dbReference type="Pfam" id="PF06897">
    <property type="entry name" value="DUF1269"/>
    <property type="match status" value="1"/>
</dbReference>
<dbReference type="EMBL" id="JAMD01000006">
    <property type="protein sequence ID" value="KEJ95404.1"/>
    <property type="molecule type" value="Genomic_DNA"/>
</dbReference>
<sequence>MNELIVIGYDTPDAAEAARAELFGMSKEYLVEVADAVVATADADGRIKLNQMVNTWTVGATGGAFWGLLVGLLFFNPLLGVAVGAGAGALSGALTDYGINDDFMKDVSKVLQPGQAALFMMMRTDASDRVIKRLGIKGGHILRTNLDRSKEEHLRRAFNETHAGISVETAA</sequence>
<feature type="transmembrane region" description="Helical" evidence="1">
    <location>
        <begin position="81"/>
        <end position="99"/>
    </location>
</feature>
<accession>A0A073J095</accession>
<proteinExistence type="predicted"/>
<keyword evidence="1" id="KW-0472">Membrane</keyword>
<reference evidence="2 3" key="1">
    <citation type="submission" date="2014-01" db="EMBL/GenBank/DDBJ databases">
        <title>Sulfitobacter sp. H3 (MCCC 1A00686) Genome Sequencing.</title>
        <authorList>
            <person name="Lai Q."/>
            <person name="Hong Z."/>
        </authorList>
    </citation>
    <scope>NUCLEOTIDE SEQUENCE [LARGE SCALE GENOMIC DNA]</scope>
    <source>
        <strain evidence="2 3">H3</strain>
    </source>
</reference>
<dbReference type="AlphaFoldDB" id="A0A073J095"/>
<dbReference type="GeneID" id="68871336"/>
<dbReference type="OrthoDB" id="275223at2"/>
<keyword evidence="1" id="KW-0812">Transmembrane</keyword>
<gene>
    <name evidence="2" type="ORF">SUH3_20670</name>
</gene>
<name>A0A073J095_9RHOB</name>
<evidence type="ECO:0000256" key="1">
    <source>
        <dbReference type="SAM" id="Phobius"/>
    </source>
</evidence>
<dbReference type="Proteomes" id="UP000027746">
    <property type="component" value="Unassembled WGS sequence"/>
</dbReference>
<keyword evidence="3" id="KW-1185">Reference proteome</keyword>
<dbReference type="InterPro" id="IPR009200">
    <property type="entry name" value="DUF1269_membrane"/>
</dbReference>
<protein>
    <submittedName>
        <fullName evidence="2">Membrane protein</fullName>
    </submittedName>
</protein>
<feature type="transmembrane region" description="Helical" evidence="1">
    <location>
        <begin position="56"/>
        <end position="75"/>
    </location>
</feature>
<organism evidence="2 3">
    <name type="scientific">Pseudosulfitobacter pseudonitzschiae</name>
    <dbReference type="NCBI Taxonomy" id="1402135"/>
    <lineage>
        <taxon>Bacteria</taxon>
        <taxon>Pseudomonadati</taxon>
        <taxon>Pseudomonadota</taxon>
        <taxon>Alphaproteobacteria</taxon>
        <taxon>Rhodobacterales</taxon>
        <taxon>Roseobacteraceae</taxon>
        <taxon>Pseudosulfitobacter</taxon>
    </lineage>
</organism>
<dbReference type="RefSeq" id="WP_037926522.1">
    <property type="nucleotide sequence ID" value="NZ_CP054599.1"/>
</dbReference>
<keyword evidence="1" id="KW-1133">Transmembrane helix</keyword>